<dbReference type="Gene3D" id="3.40.390.10">
    <property type="entry name" value="Collagenase (Catalytic Domain)"/>
    <property type="match status" value="1"/>
</dbReference>
<dbReference type="EMBL" id="JAINUG010000025">
    <property type="protein sequence ID" value="KAJ8410672.1"/>
    <property type="molecule type" value="Genomic_DNA"/>
</dbReference>
<evidence type="ECO:0000313" key="3">
    <source>
        <dbReference type="EMBL" id="KAJ8410672.1"/>
    </source>
</evidence>
<evidence type="ECO:0000313" key="4">
    <source>
        <dbReference type="Proteomes" id="UP001221898"/>
    </source>
</evidence>
<keyword evidence="4" id="KW-1185">Reference proteome</keyword>
<dbReference type="GO" id="GO:0005886">
    <property type="term" value="C:plasma membrane"/>
    <property type="evidence" value="ECO:0007669"/>
    <property type="project" value="TreeGrafter"/>
</dbReference>
<reference evidence="3" key="1">
    <citation type="journal article" date="2023" name="Science">
        <title>Genome structures resolve the early diversification of teleost fishes.</title>
        <authorList>
            <person name="Parey E."/>
            <person name="Louis A."/>
            <person name="Montfort J."/>
            <person name="Bouchez O."/>
            <person name="Roques C."/>
            <person name="Iampietro C."/>
            <person name="Lluch J."/>
            <person name="Castinel A."/>
            <person name="Donnadieu C."/>
            <person name="Desvignes T."/>
            <person name="Floi Bucao C."/>
            <person name="Jouanno E."/>
            <person name="Wen M."/>
            <person name="Mejri S."/>
            <person name="Dirks R."/>
            <person name="Jansen H."/>
            <person name="Henkel C."/>
            <person name="Chen W.J."/>
            <person name="Zahm M."/>
            <person name="Cabau C."/>
            <person name="Klopp C."/>
            <person name="Thompson A.W."/>
            <person name="Robinson-Rechavi M."/>
            <person name="Braasch I."/>
            <person name="Lecointre G."/>
            <person name="Bobe J."/>
            <person name="Postlethwait J.H."/>
            <person name="Berthelot C."/>
            <person name="Roest Crollius H."/>
            <person name="Guiguen Y."/>
        </authorList>
    </citation>
    <scope>NUCLEOTIDE SEQUENCE</scope>
    <source>
        <strain evidence="3">NC1722</strain>
    </source>
</reference>
<evidence type="ECO:0000259" key="2">
    <source>
        <dbReference type="Pfam" id="PF01431"/>
    </source>
</evidence>
<protein>
    <recommendedName>
        <fullName evidence="2">Peptidase M13 C-terminal domain-containing protein</fullName>
    </recommendedName>
</protein>
<dbReference type="PROSITE" id="PS51885">
    <property type="entry name" value="NEPRILYSIN"/>
    <property type="match status" value="1"/>
</dbReference>
<accession>A0AAD7SXM9</accession>
<proteinExistence type="predicted"/>
<dbReference type="GO" id="GO:0016485">
    <property type="term" value="P:protein processing"/>
    <property type="evidence" value="ECO:0007669"/>
    <property type="project" value="TreeGrafter"/>
</dbReference>
<dbReference type="SUPFAM" id="SSF55486">
    <property type="entry name" value="Metalloproteases ('zincins'), catalytic domain"/>
    <property type="match status" value="1"/>
</dbReference>
<name>A0AAD7SXM9_9TELE</name>
<feature type="compositionally biased region" description="Basic and acidic residues" evidence="1">
    <location>
        <begin position="184"/>
        <end position="193"/>
    </location>
</feature>
<comment type="caution">
    <text evidence="3">The sequence shown here is derived from an EMBL/GenBank/DDBJ whole genome shotgun (WGS) entry which is preliminary data.</text>
</comment>
<dbReference type="Pfam" id="PF01431">
    <property type="entry name" value="Peptidase_M13"/>
    <property type="match status" value="1"/>
</dbReference>
<gene>
    <name evidence="3" type="ORF">AAFF_G00186290</name>
</gene>
<sequence>MFHRGQYDRHGNLKQWWTEESYRKFQKKAECIIKLYDNFTVYNLKVNGRLTLGENIADMGGLKLSYYAYQKWVRDHGPERPLPGLKYTHEQLLFIAFAQNWCMKRRYQSIYLQLLTDKHAPEHYRVIGSVSQFDEFGRVFHCPRGSPMHPDEKCSVWSNLLHWRPAQQHLKCARIQTPFRVHREAKEAKEDRAGATPDSEAISTGQRALGWDWTGTSDLPG</sequence>
<dbReference type="GO" id="GO:0004222">
    <property type="term" value="F:metalloendopeptidase activity"/>
    <property type="evidence" value="ECO:0007669"/>
    <property type="project" value="InterPro"/>
</dbReference>
<evidence type="ECO:0000256" key="1">
    <source>
        <dbReference type="SAM" id="MobiDB-lite"/>
    </source>
</evidence>
<feature type="domain" description="Peptidase M13 C-terminal" evidence="2">
    <location>
        <begin position="6"/>
        <end position="156"/>
    </location>
</feature>
<dbReference type="InterPro" id="IPR018497">
    <property type="entry name" value="Peptidase_M13_C"/>
</dbReference>
<dbReference type="PANTHER" id="PTHR11733:SF195">
    <property type="entry name" value="ENDOTHELIN-CONVERTING ENZYME-LIKE 1"/>
    <property type="match status" value="1"/>
</dbReference>
<feature type="region of interest" description="Disordered" evidence="1">
    <location>
        <begin position="184"/>
        <end position="221"/>
    </location>
</feature>
<dbReference type="Proteomes" id="UP001221898">
    <property type="component" value="Unassembled WGS sequence"/>
</dbReference>
<organism evidence="3 4">
    <name type="scientific">Aldrovandia affinis</name>
    <dbReference type="NCBI Taxonomy" id="143900"/>
    <lineage>
        <taxon>Eukaryota</taxon>
        <taxon>Metazoa</taxon>
        <taxon>Chordata</taxon>
        <taxon>Craniata</taxon>
        <taxon>Vertebrata</taxon>
        <taxon>Euteleostomi</taxon>
        <taxon>Actinopterygii</taxon>
        <taxon>Neopterygii</taxon>
        <taxon>Teleostei</taxon>
        <taxon>Notacanthiformes</taxon>
        <taxon>Halosauridae</taxon>
        <taxon>Aldrovandia</taxon>
    </lineage>
</organism>
<dbReference type="AlphaFoldDB" id="A0AAD7SXM9"/>
<dbReference type="PANTHER" id="PTHR11733">
    <property type="entry name" value="ZINC METALLOPROTEASE FAMILY M13 NEPRILYSIN-RELATED"/>
    <property type="match status" value="1"/>
</dbReference>
<dbReference type="InterPro" id="IPR024079">
    <property type="entry name" value="MetalloPept_cat_dom_sf"/>
</dbReference>
<dbReference type="InterPro" id="IPR000718">
    <property type="entry name" value="Peptidase_M13"/>
</dbReference>